<reference evidence="2" key="1">
    <citation type="submission" date="2018-05" db="EMBL/GenBank/DDBJ databases">
        <authorList>
            <person name="Lanie J.A."/>
            <person name="Ng W.-L."/>
            <person name="Kazmierczak K.M."/>
            <person name="Andrzejewski T.M."/>
            <person name="Davidsen T.M."/>
            <person name="Wayne K.J."/>
            <person name="Tettelin H."/>
            <person name="Glass J.I."/>
            <person name="Rusch D."/>
            <person name="Podicherti R."/>
            <person name="Tsui H.-C.T."/>
            <person name="Winkler M.E."/>
        </authorList>
    </citation>
    <scope>NUCLEOTIDE SEQUENCE</scope>
</reference>
<feature type="region of interest" description="Disordered" evidence="1">
    <location>
        <begin position="1"/>
        <end position="26"/>
    </location>
</feature>
<name>A0A383EBV4_9ZZZZ</name>
<gene>
    <name evidence="2" type="ORF">METZ01_LOCUS507055</name>
</gene>
<protein>
    <submittedName>
        <fullName evidence="2">Uncharacterized protein</fullName>
    </submittedName>
</protein>
<sequence>QGSKWAEGVGSSFAQEKPGAAASSGRQGGIAWFGTLKSALVEAARTGRPILLISAAPHCHNISGLW</sequence>
<dbReference type="AlphaFoldDB" id="A0A383EBV4"/>
<dbReference type="EMBL" id="UINC01224536">
    <property type="protein sequence ID" value="SVE54201.1"/>
    <property type="molecule type" value="Genomic_DNA"/>
</dbReference>
<feature type="non-terminal residue" evidence="2">
    <location>
        <position position="1"/>
    </location>
</feature>
<evidence type="ECO:0000256" key="1">
    <source>
        <dbReference type="SAM" id="MobiDB-lite"/>
    </source>
</evidence>
<proteinExistence type="predicted"/>
<organism evidence="2">
    <name type="scientific">marine metagenome</name>
    <dbReference type="NCBI Taxonomy" id="408172"/>
    <lineage>
        <taxon>unclassified sequences</taxon>
        <taxon>metagenomes</taxon>
        <taxon>ecological metagenomes</taxon>
    </lineage>
</organism>
<evidence type="ECO:0000313" key="2">
    <source>
        <dbReference type="EMBL" id="SVE54201.1"/>
    </source>
</evidence>
<accession>A0A383EBV4</accession>